<evidence type="ECO:0000256" key="8">
    <source>
        <dbReference type="ARBA" id="ARBA00023180"/>
    </source>
</evidence>
<dbReference type="PANTHER" id="PTHR12137:SF33">
    <property type="entry name" value="CARBOHYDRATE SULFOTRANSFERASE 14"/>
    <property type="match status" value="1"/>
</dbReference>
<name>A0A9Q0YGK0_HOLLE</name>
<dbReference type="GO" id="GO:0000139">
    <property type="term" value="C:Golgi membrane"/>
    <property type="evidence" value="ECO:0007669"/>
    <property type="project" value="UniProtKB-SubCell"/>
</dbReference>
<protein>
    <recommendedName>
        <fullName evidence="9">Carbohydrate sulfotransferase</fullName>
        <ecNumber evidence="9">2.8.2.-</ecNumber>
    </recommendedName>
</protein>
<reference evidence="10" key="1">
    <citation type="submission" date="2021-10" db="EMBL/GenBank/DDBJ databases">
        <title>Tropical sea cucumber genome reveals ecological adaptation and Cuvierian tubules defense mechanism.</title>
        <authorList>
            <person name="Chen T."/>
        </authorList>
    </citation>
    <scope>NUCLEOTIDE SEQUENCE</scope>
    <source>
        <strain evidence="10">Nanhai2018</strain>
        <tissue evidence="10">Muscle</tissue>
    </source>
</reference>
<keyword evidence="9" id="KW-0119">Carbohydrate metabolism</keyword>
<keyword evidence="5 9" id="KW-1133">Transmembrane helix</keyword>
<gene>
    <name evidence="10" type="ORF">HOLleu_37119</name>
</gene>
<accession>A0A9Q0YGK0</accession>
<keyword evidence="8 9" id="KW-0325">Glycoprotein</keyword>
<keyword evidence="4 9" id="KW-0812">Transmembrane</keyword>
<evidence type="ECO:0000256" key="7">
    <source>
        <dbReference type="ARBA" id="ARBA00023136"/>
    </source>
</evidence>
<dbReference type="EMBL" id="JAIZAY010000020">
    <property type="protein sequence ID" value="KAJ8022273.1"/>
    <property type="molecule type" value="Genomic_DNA"/>
</dbReference>
<dbReference type="OrthoDB" id="2019940at2759"/>
<evidence type="ECO:0000313" key="11">
    <source>
        <dbReference type="Proteomes" id="UP001152320"/>
    </source>
</evidence>
<evidence type="ECO:0000256" key="4">
    <source>
        <dbReference type="ARBA" id="ARBA00022692"/>
    </source>
</evidence>
<dbReference type="Pfam" id="PF03567">
    <property type="entry name" value="Sulfotransfer_2"/>
    <property type="match status" value="1"/>
</dbReference>
<evidence type="ECO:0000256" key="5">
    <source>
        <dbReference type="ARBA" id="ARBA00022989"/>
    </source>
</evidence>
<dbReference type="AlphaFoldDB" id="A0A9Q0YGK0"/>
<dbReference type="Proteomes" id="UP001152320">
    <property type="component" value="Chromosome 20"/>
</dbReference>
<evidence type="ECO:0000313" key="10">
    <source>
        <dbReference type="EMBL" id="KAJ8022273.1"/>
    </source>
</evidence>
<keyword evidence="9" id="KW-0735">Signal-anchor</keyword>
<keyword evidence="7 9" id="KW-0472">Membrane</keyword>
<evidence type="ECO:0000256" key="6">
    <source>
        <dbReference type="ARBA" id="ARBA00023034"/>
    </source>
</evidence>
<comment type="similarity">
    <text evidence="2 9">Belongs to the sulfotransferase 2 family.</text>
</comment>
<evidence type="ECO:0000256" key="3">
    <source>
        <dbReference type="ARBA" id="ARBA00022679"/>
    </source>
</evidence>
<feature type="transmembrane region" description="Helical" evidence="9">
    <location>
        <begin position="12"/>
        <end position="31"/>
    </location>
</feature>
<evidence type="ECO:0000256" key="9">
    <source>
        <dbReference type="RuleBase" id="RU364020"/>
    </source>
</evidence>
<dbReference type="PANTHER" id="PTHR12137">
    <property type="entry name" value="CARBOHYDRATE SULFOTRANSFERASE"/>
    <property type="match status" value="1"/>
</dbReference>
<dbReference type="GO" id="GO:0016051">
    <property type="term" value="P:carbohydrate biosynthetic process"/>
    <property type="evidence" value="ECO:0007669"/>
    <property type="project" value="InterPro"/>
</dbReference>
<evidence type="ECO:0000256" key="2">
    <source>
        <dbReference type="ARBA" id="ARBA00006339"/>
    </source>
</evidence>
<sequence>MDRRTYEELKKLLLLLLTISFTGFVCQISMVSQKYGKYGNIMQRITLNLREDYGHGPYRVPKVKTADLGTESLVMDLTNFSKTSNETLDNSPIDRKSMSWENWLYLMETRQMIRTDRMNRLCTEMNRTKYTPDELLVRKGLRATLYSNDRYNITFSVVKKAASNNFQNLFKSIGGLTRLYSVSEEMCKPRLETHTRAVFVRHPLSRFLSAYIDKFVLHHIDHFLSIGRIIIDYYRRNVTRRERLKAMKKADDVKLEEFIQYIVKSPKHRRNTHWNNYWSHNRACELRFDFIGKLETIQDDVRFMLYKLKVENRDNIEFLKPYVTYHGKQEKLRKYYKNVSLPLLRQLYSIYHMDFKMFGYDMEILGHEIWS</sequence>
<dbReference type="InterPro" id="IPR018011">
    <property type="entry name" value="Carb_sulfotrans_8-10"/>
</dbReference>
<organism evidence="10 11">
    <name type="scientific">Holothuria leucospilota</name>
    <name type="common">Black long sea cucumber</name>
    <name type="synonym">Mertensiothuria leucospilota</name>
    <dbReference type="NCBI Taxonomy" id="206669"/>
    <lineage>
        <taxon>Eukaryota</taxon>
        <taxon>Metazoa</taxon>
        <taxon>Echinodermata</taxon>
        <taxon>Eleutherozoa</taxon>
        <taxon>Echinozoa</taxon>
        <taxon>Holothuroidea</taxon>
        <taxon>Aspidochirotacea</taxon>
        <taxon>Aspidochirotida</taxon>
        <taxon>Holothuriidae</taxon>
        <taxon>Holothuria</taxon>
    </lineage>
</organism>
<keyword evidence="6 9" id="KW-0333">Golgi apparatus</keyword>
<keyword evidence="3 9" id="KW-0808">Transferase</keyword>
<dbReference type="EC" id="2.8.2.-" evidence="9"/>
<keyword evidence="11" id="KW-1185">Reference proteome</keyword>
<proteinExistence type="inferred from homology"/>
<comment type="subcellular location">
    <subcellularLocation>
        <location evidence="1 9">Golgi apparatus membrane</location>
        <topology evidence="1 9">Single-pass type II membrane protein</topology>
    </subcellularLocation>
</comment>
<evidence type="ECO:0000256" key="1">
    <source>
        <dbReference type="ARBA" id="ARBA00004323"/>
    </source>
</evidence>
<comment type="caution">
    <text evidence="10">The sequence shown here is derived from an EMBL/GenBank/DDBJ whole genome shotgun (WGS) entry which is preliminary data.</text>
</comment>
<dbReference type="GO" id="GO:0008146">
    <property type="term" value="F:sulfotransferase activity"/>
    <property type="evidence" value="ECO:0007669"/>
    <property type="project" value="InterPro"/>
</dbReference>
<dbReference type="InterPro" id="IPR005331">
    <property type="entry name" value="Sulfotransferase"/>
</dbReference>